<feature type="domain" description="Tyrosine-protein phosphatase" evidence="9">
    <location>
        <begin position="1"/>
        <end position="290"/>
    </location>
</feature>
<dbReference type="Gene3D" id="3.90.190.10">
    <property type="entry name" value="Protein tyrosine phosphatase superfamily"/>
    <property type="match status" value="1"/>
</dbReference>
<dbReference type="InterPro" id="IPR049573">
    <property type="entry name" value="PTPDC1_PTP"/>
</dbReference>
<dbReference type="Pfam" id="PF00782">
    <property type="entry name" value="DSPc"/>
    <property type="match status" value="1"/>
</dbReference>
<accession>K1RBN7</accession>
<dbReference type="InterPro" id="IPR029021">
    <property type="entry name" value="Prot-tyrosine_phosphatase-like"/>
</dbReference>
<dbReference type="SMART" id="SM00404">
    <property type="entry name" value="PTPc_motif"/>
    <property type="match status" value="1"/>
</dbReference>
<evidence type="ECO:0000256" key="7">
    <source>
        <dbReference type="SAM" id="MobiDB-lite"/>
    </source>
</evidence>
<gene>
    <name evidence="11" type="ORF">CGI_10016183</name>
</gene>
<dbReference type="SUPFAM" id="SSF52799">
    <property type="entry name" value="(Phosphotyrosine protein) phosphatases II"/>
    <property type="match status" value="1"/>
</dbReference>
<feature type="compositionally biased region" description="Low complexity" evidence="7">
    <location>
        <begin position="452"/>
        <end position="462"/>
    </location>
</feature>
<comment type="similarity">
    <text evidence="5">Belongs to the protein-tyrosine phosphatase family. Non-receptor class PTPDC1 subfamily.</text>
</comment>
<evidence type="ECO:0000256" key="4">
    <source>
        <dbReference type="ARBA" id="ARBA00056295"/>
    </source>
</evidence>
<evidence type="ECO:0000259" key="8">
    <source>
        <dbReference type="PROSITE" id="PS50054"/>
    </source>
</evidence>
<dbReference type="InterPro" id="IPR000242">
    <property type="entry name" value="PTP_cat"/>
</dbReference>
<feature type="region of interest" description="Disordered" evidence="7">
    <location>
        <begin position="345"/>
        <end position="435"/>
    </location>
</feature>
<dbReference type="InterPro" id="IPR016130">
    <property type="entry name" value="Tyr_Pase_AS"/>
</dbReference>
<dbReference type="AlphaFoldDB" id="K1RBN7"/>
<dbReference type="PANTHER" id="PTHR23339">
    <property type="entry name" value="TYROSINE SPECIFIC PROTEIN PHOSPHATASE AND DUAL SPECIFICITY PROTEIN PHOSPHATASE"/>
    <property type="match status" value="1"/>
</dbReference>
<feature type="domain" description="Tyrosine-protein phosphatase" evidence="8">
    <location>
        <begin position="119"/>
        <end position="283"/>
    </location>
</feature>
<feature type="compositionally biased region" description="Polar residues" evidence="7">
    <location>
        <begin position="368"/>
        <end position="422"/>
    </location>
</feature>
<dbReference type="PROSITE" id="PS50055">
    <property type="entry name" value="TYR_PHOSPHATASE_PTP"/>
    <property type="match status" value="1"/>
</dbReference>
<name>K1RBN7_MAGGI</name>
<evidence type="ECO:0000256" key="1">
    <source>
        <dbReference type="ARBA" id="ARBA00022794"/>
    </source>
</evidence>
<dbReference type="InterPro" id="IPR020422">
    <property type="entry name" value="TYR_PHOSPHATASE_DUAL_dom"/>
</dbReference>
<proteinExistence type="inferred from homology"/>
<dbReference type="FunFam" id="3.90.190.10:FF:000027">
    <property type="entry name" value="Protein tyrosine phosphatase domain containing 1"/>
    <property type="match status" value="1"/>
</dbReference>
<dbReference type="InterPro" id="IPR000340">
    <property type="entry name" value="Dual-sp_phosphatase_cat-dom"/>
</dbReference>
<comment type="function">
    <text evidence="4">May play roles in cilia formation and/or maintenance.</text>
</comment>
<reference evidence="11" key="1">
    <citation type="journal article" date="2012" name="Nature">
        <title>The oyster genome reveals stress adaptation and complexity of shell formation.</title>
        <authorList>
            <person name="Zhang G."/>
            <person name="Fang X."/>
            <person name="Guo X."/>
            <person name="Li L."/>
            <person name="Luo R."/>
            <person name="Xu F."/>
            <person name="Yang P."/>
            <person name="Zhang L."/>
            <person name="Wang X."/>
            <person name="Qi H."/>
            <person name="Xiong Z."/>
            <person name="Que H."/>
            <person name="Xie Y."/>
            <person name="Holland P.W."/>
            <person name="Paps J."/>
            <person name="Zhu Y."/>
            <person name="Wu F."/>
            <person name="Chen Y."/>
            <person name="Wang J."/>
            <person name="Peng C."/>
            <person name="Meng J."/>
            <person name="Yang L."/>
            <person name="Liu J."/>
            <person name="Wen B."/>
            <person name="Zhang N."/>
            <person name="Huang Z."/>
            <person name="Zhu Q."/>
            <person name="Feng Y."/>
            <person name="Mount A."/>
            <person name="Hedgecock D."/>
            <person name="Xu Z."/>
            <person name="Liu Y."/>
            <person name="Domazet-Loso T."/>
            <person name="Du Y."/>
            <person name="Sun X."/>
            <person name="Zhang S."/>
            <person name="Liu B."/>
            <person name="Cheng P."/>
            <person name="Jiang X."/>
            <person name="Li J."/>
            <person name="Fan D."/>
            <person name="Wang W."/>
            <person name="Fu W."/>
            <person name="Wang T."/>
            <person name="Wang B."/>
            <person name="Zhang J."/>
            <person name="Peng Z."/>
            <person name="Li Y."/>
            <person name="Li N."/>
            <person name="Wang J."/>
            <person name="Chen M."/>
            <person name="He Y."/>
            <person name="Tan F."/>
            <person name="Song X."/>
            <person name="Zheng Q."/>
            <person name="Huang R."/>
            <person name="Yang H."/>
            <person name="Du X."/>
            <person name="Chen L."/>
            <person name="Yang M."/>
            <person name="Gaffney P.M."/>
            <person name="Wang S."/>
            <person name="Luo L."/>
            <person name="She Z."/>
            <person name="Ming Y."/>
            <person name="Huang W."/>
            <person name="Zhang S."/>
            <person name="Huang B."/>
            <person name="Zhang Y."/>
            <person name="Qu T."/>
            <person name="Ni P."/>
            <person name="Miao G."/>
            <person name="Wang J."/>
            <person name="Wang Q."/>
            <person name="Steinberg C.E."/>
            <person name="Wang H."/>
            <person name="Li N."/>
            <person name="Qian L."/>
            <person name="Zhang G."/>
            <person name="Li Y."/>
            <person name="Yang H."/>
            <person name="Liu X."/>
            <person name="Wang J."/>
            <person name="Yin Y."/>
            <person name="Wang J."/>
        </authorList>
    </citation>
    <scope>NUCLEOTIDE SEQUENCE [LARGE SCALE GENOMIC DNA]</scope>
    <source>
        <strain evidence="11">05x7-T-G4-1.051#20</strain>
    </source>
</reference>
<dbReference type="PROSITE" id="PS50056">
    <property type="entry name" value="TYR_PHOSPHATASE_2"/>
    <property type="match status" value="1"/>
</dbReference>
<feature type="region of interest" description="Disordered" evidence="7">
    <location>
        <begin position="452"/>
        <end position="474"/>
    </location>
</feature>
<evidence type="ECO:0000259" key="9">
    <source>
        <dbReference type="PROSITE" id="PS50055"/>
    </source>
</evidence>
<dbReference type="PROSITE" id="PS50054">
    <property type="entry name" value="TYR_PHOSPHATASE_DUAL"/>
    <property type="match status" value="1"/>
</dbReference>
<evidence type="ECO:0000256" key="5">
    <source>
        <dbReference type="ARBA" id="ARBA00060867"/>
    </source>
</evidence>
<dbReference type="InterPro" id="IPR000387">
    <property type="entry name" value="Tyr_Pase_dom"/>
</dbReference>
<dbReference type="GO" id="GO:0004725">
    <property type="term" value="F:protein tyrosine phosphatase activity"/>
    <property type="evidence" value="ECO:0007669"/>
    <property type="project" value="InterPro"/>
</dbReference>
<dbReference type="PROSITE" id="PS00383">
    <property type="entry name" value="TYR_PHOSPHATASE_1"/>
    <property type="match status" value="1"/>
</dbReference>
<dbReference type="EMBL" id="JH817024">
    <property type="protein sequence ID" value="EKC38645.1"/>
    <property type="molecule type" value="Genomic_DNA"/>
</dbReference>
<dbReference type="HOGENOM" id="CLU_019730_0_0_1"/>
<evidence type="ECO:0000259" key="10">
    <source>
        <dbReference type="PROSITE" id="PS50056"/>
    </source>
</evidence>
<evidence type="ECO:0000256" key="2">
    <source>
        <dbReference type="ARBA" id="ARBA00022801"/>
    </source>
</evidence>
<evidence type="ECO:0000313" key="11">
    <source>
        <dbReference type="EMBL" id="EKC38645.1"/>
    </source>
</evidence>
<keyword evidence="3" id="KW-0904">Protein phosphatase</keyword>
<dbReference type="CDD" id="cd14506">
    <property type="entry name" value="PTP_PTPDC1"/>
    <property type="match status" value="1"/>
</dbReference>
<dbReference type="GO" id="GO:0060271">
    <property type="term" value="P:cilium assembly"/>
    <property type="evidence" value="ECO:0007669"/>
    <property type="project" value="InterPro"/>
</dbReference>
<dbReference type="InParanoid" id="K1RBN7"/>
<dbReference type="SMART" id="SM00195">
    <property type="entry name" value="DSPc"/>
    <property type="match status" value="1"/>
</dbReference>
<evidence type="ECO:0000256" key="3">
    <source>
        <dbReference type="ARBA" id="ARBA00022912"/>
    </source>
</evidence>
<evidence type="ECO:0000256" key="6">
    <source>
        <dbReference type="ARBA" id="ARBA00072096"/>
    </source>
</evidence>
<dbReference type="PRINTS" id="PR00700">
    <property type="entry name" value="PRTYPHPHTASE"/>
</dbReference>
<feature type="compositionally biased region" description="Low complexity" evidence="7">
    <location>
        <begin position="347"/>
        <end position="360"/>
    </location>
</feature>
<organism evidence="11">
    <name type="scientific">Magallana gigas</name>
    <name type="common">Pacific oyster</name>
    <name type="synonym">Crassostrea gigas</name>
    <dbReference type="NCBI Taxonomy" id="29159"/>
    <lineage>
        <taxon>Eukaryota</taxon>
        <taxon>Metazoa</taxon>
        <taxon>Spiralia</taxon>
        <taxon>Lophotrochozoa</taxon>
        <taxon>Mollusca</taxon>
        <taxon>Bivalvia</taxon>
        <taxon>Autobranchia</taxon>
        <taxon>Pteriomorphia</taxon>
        <taxon>Ostreida</taxon>
        <taxon>Ostreoidea</taxon>
        <taxon>Ostreidae</taxon>
        <taxon>Magallana</taxon>
    </lineage>
</organism>
<dbReference type="InterPro" id="IPR050561">
    <property type="entry name" value="PTP"/>
</dbReference>
<keyword evidence="1" id="KW-0970">Cilium biogenesis/degradation</keyword>
<feature type="domain" description="Tyrosine specific protein phosphatases" evidence="10">
    <location>
        <begin position="205"/>
        <end position="272"/>
    </location>
</feature>
<keyword evidence="2" id="KW-0378">Hydrolase</keyword>
<protein>
    <recommendedName>
        <fullName evidence="6">Protein tyrosine phosphatase domain-containing protein 1</fullName>
    </recommendedName>
</protein>
<dbReference type="InterPro" id="IPR003595">
    <property type="entry name" value="Tyr_Pase_cat"/>
</dbReference>
<sequence length="676" mass="75669">MSSAIDRRQHFNVDYVTGVGAGDIIAITGSLMQNKFKKTNMEPDPDEVINPGSESLAWSKEHEERAKGRHPSAKYTKFSEHARSLISGERQCALFCGGKKCKYCTSENWTIDQMAIEGLYSNWVTDNILAMARPSTKQMKEHKILEQFHKNDIKSVLNLQKPGEHADCGEGLEKAGFSYDPQLLMDNNIFFYNFGWPDYGVAALSTILDMVKVIQFGVSEGKVAVHCHAGLGRTGVIIACYLVYTNRMSGSEAIHYVRSQRKGAIQTRGQMQCVQEFEQYLKPFRVVFASRSAGSHEFTLQQYLNRQKHILHGYEARKLKHVPKVIYVVCEKLLQLASLGQSLNKFSSSSRRSTQSSMMSVQLEEATTESTQRSGSDISLKTSTQNGKSSQRLNFSISAPEGQTNSGGKIPRNDSNNSLQTHKISRPPLMKNGSVSMEDLSDEKLKAVLKISENNDSDSNSSREPSIASRQNSEVAEITSTDELLGSTCVVLSVKQVVEALSATEISDEQFAQAEQLETKLNENEDAWHDLVLENDPVVLAQVMWDWLDHLKVPVLRAQDLTLMAQFSDDPDTGLQKLEKGTRFTLEYLIKIVEKLKPMDKSTENRVLEKLLSFLTHQWVTISDSMANSTDSWSLSTRSSDVDEDHHWGTMKLGMSAKLYAFVRNIQQKLASSSTS</sequence>